<keyword evidence="3" id="KW-1185">Reference proteome</keyword>
<organism evidence="2 3">
    <name type="scientific">Candidatus Finniella inopinata</name>
    <dbReference type="NCBI Taxonomy" id="1696036"/>
    <lineage>
        <taxon>Bacteria</taxon>
        <taxon>Pseudomonadati</taxon>
        <taxon>Pseudomonadota</taxon>
        <taxon>Alphaproteobacteria</taxon>
        <taxon>Holosporales</taxon>
        <taxon>Candidatus Paracaedibacteraceae</taxon>
        <taxon>Candidatus Finniella</taxon>
    </lineage>
</organism>
<dbReference type="Proteomes" id="UP000293550">
    <property type="component" value="Unassembled WGS sequence"/>
</dbReference>
<sequence length="296" mass="33293">MKNIATNFLLALLLLSSNTSLVQASAAADGDSIIVRAKTLRNQSSSQALDLLLEAVPSQDPQIRTMINEWGSEVYNAAMNGTGEFDKETGDVYLKRHANMIQNGYAQSCLNTIALRSSRRYTDATGRQYLEDRFTNHNDADAGGRLNTAAAEGLRGFTESAGLQYLEQQVKRYMEPEALAKLTGEAYDKQLTINALAQNAIDQFIELMYKPTLPKYEINAAVTWSVDYPPSIVVEVHRSMQPDPNYYPEKTIFQAYAPTLFEKTQEQYQAKLVKDLEPELKNTTEWWKNAKKNGTW</sequence>
<keyword evidence="1" id="KW-0732">Signal</keyword>
<dbReference type="EMBL" id="SCFB01000004">
    <property type="protein sequence ID" value="RZI46577.1"/>
    <property type="molecule type" value="Genomic_DNA"/>
</dbReference>
<protein>
    <submittedName>
        <fullName evidence="2">Uncharacterized protein</fullName>
    </submittedName>
</protein>
<evidence type="ECO:0000313" key="2">
    <source>
        <dbReference type="EMBL" id="RZI46577.1"/>
    </source>
</evidence>
<feature type="signal peptide" evidence="1">
    <location>
        <begin position="1"/>
        <end position="24"/>
    </location>
</feature>
<reference evidence="2 3" key="1">
    <citation type="submission" date="2018-10" db="EMBL/GenBank/DDBJ databases">
        <title>An updated phylogeny of the Alphaproteobacteria reveals that the parasitic Rickettsiales and Holosporales have independent origins.</title>
        <authorList>
            <person name="Munoz-Gomez S.A."/>
            <person name="Hess S."/>
            <person name="Burger G."/>
            <person name="Lang B.F."/>
            <person name="Susko E."/>
            <person name="Slamovits C.H."/>
            <person name="Roger A.J."/>
        </authorList>
    </citation>
    <scope>NUCLEOTIDE SEQUENCE [LARGE SCALE GENOMIC DNA]</scope>
    <source>
        <strain evidence="2">HOLO01</strain>
    </source>
</reference>
<dbReference type="AlphaFoldDB" id="A0A4V2DZX5"/>
<comment type="caution">
    <text evidence="2">The sequence shown here is derived from an EMBL/GenBank/DDBJ whole genome shotgun (WGS) entry which is preliminary data.</text>
</comment>
<feature type="chain" id="PRO_5020394747" evidence="1">
    <location>
        <begin position="25"/>
        <end position="296"/>
    </location>
</feature>
<evidence type="ECO:0000256" key="1">
    <source>
        <dbReference type="SAM" id="SignalP"/>
    </source>
</evidence>
<gene>
    <name evidence="2" type="ORF">EQU50_03040</name>
</gene>
<evidence type="ECO:0000313" key="3">
    <source>
        <dbReference type="Proteomes" id="UP000293550"/>
    </source>
</evidence>
<accession>A0A4V2DZX5</accession>
<proteinExistence type="predicted"/>
<dbReference type="InterPro" id="IPR010916">
    <property type="entry name" value="TonB_box_CS"/>
</dbReference>
<dbReference type="PROSITE" id="PS00430">
    <property type="entry name" value="TONB_DEPENDENT_REC_1"/>
    <property type="match status" value="1"/>
</dbReference>
<dbReference type="RefSeq" id="WP_130153676.1">
    <property type="nucleotide sequence ID" value="NZ_SCFB01000004.1"/>
</dbReference>
<name>A0A4V2DZX5_9PROT</name>